<evidence type="ECO:0000313" key="2">
    <source>
        <dbReference type="Proteomes" id="UP000499080"/>
    </source>
</evidence>
<sequence length="78" mass="8924">MAKAAEAKFALFMKEIHRYKEQDIEVLDDPHLLNEPRKEIEGLKSKLEDSYLACGDDSYNDQSFIGMKDMAIDILTDA</sequence>
<organism evidence="1 2">
    <name type="scientific">Araneus ventricosus</name>
    <name type="common">Orbweaver spider</name>
    <name type="synonym">Epeira ventricosa</name>
    <dbReference type="NCBI Taxonomy" id="182803"/>
    <lineage>
        <taxon>Eukaryota</taxon>
        <taxon>Metazoa</taxon>
        <taxon>Ecdysozoa</taxon>
        <taxon>Arthropoda</taxon>
        <taxon>Chelicerata</taxon>
        <taxon>Arachnida</taxon>
        <taxon>Araneae</taxon>
        <taxon>Araneomorphae</taxon>
        <taxon>Entelegynae</taxon>
        <taxon>Araneoidea</taxon>
        <taxon>Araneidae</taxon>
        <taxon>Araneus</taxon>
    </lineage>
</organism>
<dbReference type="AlphaFoldDB" id="A0A4Y2EPB6"/>
<dbReference type="EMBL" id="BGPR01000653">
    <property type="protein sequence ID" value="GBM30179.1"/>
    <property type="molecule type" value="Genomic_DNA"/>
</dbReference>
<gene>
    <name evidence="1" type="ORF">AVEN_134220_1</name>
</gene>
<dbReference type="Proteomes" id="UP000499080">
    <property type="component" value="Unassembled WGS sequence"/>
</dbReference>
<proteinExistence type="predicted"/>
<name>A0A4Y2EPB6_ARAVE</name>
<comment type="caution">
    <text evidence="1">The sequence shown here is derived from an EMBL/GenBank/DDBJ whole genome shotgun (WGS) entry which is preliminary data.</text>
</comment>
<evidence type="ECO:0008006" key="3">
    <source>
        <dbReference type="Google" id="ProtNLM"/>
    </source>
</evidence>
<evidence type="ECO:0000313" key="1">
    <source>
        <dbReference type="EMBL" id="GBM30179.1"/>
    </source>
</evidence>
<reference evidence="1 2" key="1">
    <citation type="journal article" date="2019" name="Sci. Rep.">
        <title>Orb-weaving spider Araneus ventricosus genome elucidates the spidroin gene catalogue.</title>
        <authorList>
            <person name="Kono N."/>
            <person name="Nakamura H."/>
            <person name="Ohtoshi R."/>
            <person name="Moran D.A.P."/>
            <person name="Shinohara A."/>
            <person name="Yoshida Y."/>
            <person name="Fujiwara M."/>
            <person name="Mori M."/>
            <person name="Tomita M."/>
            <person name="Arakawa K."/>
        </authorList>
    </citation>
    <scope>NUCLEOTIDE SEQUENCE [LARGE SCALE GENOMIC DNA]</scope>
</reference>
<keyword evidence="2" id="KW-1185">Reference proteome</keyword>
<accession>A0A4Y2EPB6</accession>
<protein>
    <recommendedName>
        <fullName evidence="3">Tubulin-specific chaperone A</fullName>
    </recommendedName>
</protein>